<organism evidence="1 2">
    <name type="scientific">Puccinia striiformis</name>
    <dbReference type="NCBI Taxonomy" id="27350"/>
    <lineage>
        <taxon>Eukaryota</taxon>
        <taxon>Fungi</taxon>
        <taxon>Dikarya</taxon>
        <taxon>Basidiomycota</taxon>
        <taxon>Pucciniomycotina</taxon>
        <taxon>Pucciniomycetes</taxon>
        <taxon>Pucciniales</taxon>
        <taxon>Pucciniaceae</taxon>
        <taxon>Puccinia</taxon>
    </lineage>
</organism>
<dbReference type="AlphaFoldDB" id="A0A2S4W6I1"/>
<comment type="caution">
    <text evidence="1">The sequence shown here is derived from an EMBL/GenBank/DDBJ whole genome shotgun (WGS) entry which is preliminary data.</text>
</comment>
<proteinExistence type="predicted"/>
<name>A0A2S4W6I1_9BASI</name>
<dbReference type="EMBL" id="PKSL01000003">
    <property type="protein sequence ID" value="POW17385.1"/>
    <property type="molecule type" value="Genomic_DNA"/>
</dbReference>
<dbReference type="Proteomes" id="UP000239156">
    <property type="component" value="Unassembled WGS sequence"/>
</dbReference>
<keyword evidence="2" id="KW-1185">Reference proteome</keyword>
<sequence>MSLINVYSLDDFSIDLMPKKAAPVCPPCQSYSLPSVFEDDDEDDCELKNKVIVL</sequence>
<dbReference type="VEuPathDB" id="FungiDB:PSTT_00592"/>
<evidence type="ECO:0000313" key="1">
    <source>
        <dbReference type="EMBL" id="POW17385.1"/>
    </source>
</evidence>
<gene>
    <name evidence="1" type="ORF">PSTT_00592</name>
</gene>
<protein>
    <submittedName>
        <fullName evidence="1">Uncharacterized protein</fullName>
    </submittedName>
</protein>
<reference evidence="1" key="1">
    <citation type="submission" date="2017-12" db="EMBL/GenBank/DDBJ databases">
        <title>Gene loss provides genomic basis for host adaptation in cereal stripe rust fungi.</title>
        <authorList>
            <person name="Xia C."/>
        </authorList>
    </citation>
    <scope>NUCLEOTIDE SEQUENCE [LARGE SCALE GENOMIC DNA]</scope>
    <source>
        <strain evidence="1">93-210</strain>
    </source>
</reference>
<evidence type="ECO:0000313" key="2">
    <source>
        <dbReference type="Proteomes" id="UP000239156"/>
    </source>
</evidence>
<accession>A0A2S4W6I1</accession>